<dbReference type="RefSeq" id="WP_214297830.1">
    <property type="nucleotide sequence ID" value="NZ_JAHDYS010000006.1"/>
</dbReference>
<dbReference type="EMBL" id="JAHDYS010000006">
    <property type="protein sequence ID" value="MBT1071739.1"/>
    <property type="molecule type" value="Genomic_DNA"/>
</dbReference>
<keyword evidence="2" id="KW-0813">Transport</keyword>
<dbReference type="InterPro" id="IPR013563">
    <property type="entry name" value="Oligopep_ABC_C"/>
</dbReference>
<keyword evidence="3" id="KW-0547">Nucleotide-binding</keyword>
<evidence type="ECO:0000256" key="4">
    <source>
        <dbReference type="ARBA" id="ARBA00022840"/>
    </source>
</evidence>
<dbReference type="Gene3D" id="3.40.50.300">
    <property type="entry name" value="P-loop containing nucleotide triphosphate hydrolases"/>
    <property type="match status" value="1"/>
</dbReference>
<gene>
    <name evidence="6" type="ORF">KJB30_08090</name>
</gene>
<dbReference type="PANTHER" id="PTHR43776">
    <property type="entry name" value="TRANSPORT ATP-BINDING PROTEIN"/>
    <property type="match status" value="1"/>
</dbReference>
<comment type="caution">
    <text evidence="6">The sequence shown here is derived from an EMBL/GenBank/DDBJ whole genome shotgun (WGS) entry which is preliminary data.</text>
</comment>
<dbReference type="InterPro" id="IPR017871">
    <property type="entry name" value="ABC_transporter-like_CS"/>
</dbReference>
<reference evidence="6 7" key="1">
    <citation type="submission" date="2021-05" db="EMBL/GenBank/DDBJ databases">
        <title>The draft genome of Geobacter chapellei DSM 13688.</title>
        <authorList>
            <person name="Xu Z."/>
            <person name="Masuda Y."/>
            <person name="Itoh H."/>
            <person name="Senoo K."/>
        </authorList>
    </citation>
    <scope>NUCLEOTIDE SEQUENCE [LARGE SCALE GENOMIC DNA]</scope>
    <source>
        <strain evidence="6 7">DSM 13688</strain>
    </source>
</reference>
<keyword evidence="7" id="KW-1185">Reference proteome</keyword>
<dbReference type="Proteomes" id="UP000784128">
    <property type="component" value="Unassembled WGS sequence"/>
</dbReference>
<evidence type="ECO:0000256" key="3">
    <source>
        <dbReference type="ARBA" id="ARBA00022741"/>
    </source>
</evidence>
<dbReference type="Pfam" id="PF08352">
    <property type="entry name" value="oligo_HPY"/>
    <property type="match status" value="1"/>
</dbReference>
<evidence type="ECO:0000259" key="5">
    <source>
        <dbReference type="PROSITE" id="PS50893"/>
    </source>
</evidence>
<evidence type="ECO:0000313" key="6">
    <source>
        <dbReference type="EMBL" id="MBT1071739.1"/>
    </source>
</evidence>
<evidence type="ECO:0000313" key="7">
    <source>
        <dbReference type="Proteomes" id="UP000784128"/>
    </source>
</evidence>
<dbReference type="NCBIfam" id="TIGR01727">
    <property type="entry name" value="oligo_HPY"/>
    <property type="match status" value="1"/>
</dbReference>
<keyword evidence="4 6" id="KW-0067">ATP-binding</keyword>
<dbReference type="InterPro" id="IPR003593">
    <property type="entry name" value="AAA+_ATPase"/>
</dbReference>
<dbReference type="CDD" id="cd03257">
    <property type="entry name" value="ABC_NikE_OppD_transporters"/>
    <property type="match status" value="1"/>
</dbReference>
<protein>
    <submittedName>
        <fullName evidence="6">ATP-binding cassette domain-containing protein</fullName>
    </submittedName>
</protein>
<dbReference type="PROSITE" id="PS50893">
    <property type="entry name" value="ABC_TRANSPORTER_2"/>
    <property type="match status" value="1"/>
</dbReference>
<dbReference type="SMART" id="SM00382">
    <property type="entry name" value="AAA"/>
    <property type="match status" value="1"/>
</dbReference>
<dbReference type="PANTHER" id="PTHR43776:SF7">
    <property type="entry name" value="D,D-DIPEPTIDE TRANSPORT ATP-BINDING PROTEIN DDPF-RELATED"/>
    <property type="match status" value="1"/>
</dbReference>
<dbReference type="InterPro" id="IPR027417">
    <property type="entry name" value="P-loop_NTPase"/>
</dbReference>
<dbReference type="InterPro" id="IPR050319">
    <property type="entry name" value="ABC_transp_ATP-bind"/>
</dbReference>
<evidence type="ECO:0000256" key="2">
    <source>
        <dbReference type="ARBA" id="ARBA00022448"/>
    </source>
</evidence>
<dbReference type="PROSITE" id="PS00211">
    <property type="entry name" value="ABC_TRANSPORTER_1"/>
    <property type="match status" value="1"/>
</dbReference>
<proteinExistence type="inferred from homology"/>
<evidence type="ECO:0000256" key="1">
    <source>
        <dbReference type="ARBA" id="ARBA00005417"/>
    </source>
</evidence>
<accession>A0ABS5U7U7</accession>
<comment type="similarity">
    <text evidence="1">Belongs to the ABC transporter superfamily.</text>
</comment>
<organism evidence="6 7">
    <name type="scientific">Pelotalea chapellei</name>
    <dbReference type="NCBI Taxonomy" id="44671"/>
    <lineage>
        <taxon>Bacteria</taxon>
        <taxon>Pseudomonadati</taxon>
        <taxon>Thermodesulfobacteriota</taxon>
        <taxon>Desulfuromonadia</taxon>
        <taxon>Geobacterales</taxon>
        <taxon>Geobacteraceae</taxon>
        <taxon>Pelotalea</taxon>
    </lineage>
</organism>
<name>A0ABS5U7U7_9BACT</name>
<feature type="domain" description="ABC transporter" evidence="5">
    <location>
        <begin position="8"/>
        <end position="257"/>
    </location>
</feature>
<dbReference type="GO" id="GO:0005524">
    <property type="term" value="F:ATP binding"/>
    <property type="evidence" value="ECO:0007669"/>
    <property type="project" value="UniProtKB-KW"/>
</dbReference>
<sequence length="328" mass="36116">MKDTTVILSAHNLYKRFTQKRSPTSPSGVLTAVDNVNLELAIGETMGIAGESGCGKTTLGKLMAGLIQPDDGEICFSGENISGLSPDRYKKFRRQTQMIFQDPFSSLNPRMRIGDIISEPLLISQAGSAANRRSTVEALMATVGLRPEFFNRFPHEFSGGQRQRIGIARALATAPAVIVADEPVSALDVSIQAQIINLLLEMKATYNLSLVFISHDLSVLKHVCDRVSIMYLGSIVESAPAQQLFQRCLHPYTEALLAAVPRITNDAGPRPIVLKDDIPSPFAIPSGCRFHTRCRYAREKCIHEVPELELKHSDHRAACHFSEELFLS</sequence>
<dbReference type="SUPFAM" id="SSF52540">
    <property type="entry name" value="P-loop containing nucleoside triphosphate hydrolases"/>
    <property type="match status" value="1"/>
</dbReference>
<dbReference type="InterPro" id="IPR003439">
    <property type="entry name" value="ABC_transporter-like_ATP-bd"/>
</dbReference>
<dbReference type="Pfam" id="PF00005">
    <property type="entry name" value="ABC_tran"/>
    <property type="match status" value="1"/>
</dbReference>